<dbReference type="OrthoDB" id="9788332at2"/>
<dbReference type="InterPro" id="IPR018673">
    <property type="entry name" value="DUF2141"/>
</dbReference>
<evidence type="ECO:0008006" key="4">
    <source>
        <dbReference type="Google" id="ProtNLM"/>
    </source>
</evidence>
<gene>
    <name evidence="2" type="ordered locus">Plut_1117</name>
</gene>
<proteinExistence type="predicted"/>
<keyword evidence="3" id="KW-1185">Reference proteome</keyword>
<evidence type="ECO:0000313" key="2">
    <source>
        <dbReference type="EMBL" id="ABB23979.1"/>
    </source>
</evidence>
<dbReference type="AlphaFoldDB" id="Q3B3V2"/>
<dbReference type="Proteomes" id="UP000002709">
    <property type="component" value="Chromosome"/>
</dbReference>
<evidence type="ECO:0000256" key="1">
    <source>
        <dbReference type="SAM" id="SignalP"/>
    </source>
</evidence>
<dbReference type="RefSeq" id="WP_011357851.1">
    <property type="nucleotide sequence ID" value="NC_007512.1"/>
</dbReference>
<accession>Q3B3V2</accession>
<dbReference type="HOGENOM" id="CLU_125018_0_0_10"/>
<dbReference type="eggNOG" id="COG4704">
    <property type="taxonomic scope" value="Bacteria"/>
</dbReference>
<dbReference type="KEGG" id="plt:Plut_1117"/>
<feature type="signal peptide" evidence="1">
    <location>
        <begin position="1"/>
        <end position="19"/>
    </location>
</feature>
<feature type="chain" id="PRO_5004224124" description="DUF2141 domain-containing protein" evidence="1">
    <location>
        <begin position="20"/>
        <end position="179"/>
    </location>
</feature>
<name>Q3B3V2_CHLL3</name>
<sequence>MPSLKALLLALLAAPLLSASVPHREPDAINNNEKGSLRVQIMGLASTEGIIGAAIYTSKQGFPDKPERAYLSKAMKLQGSSPVFEFRNIPYGTYAVSILHDENGNGKMDKTFIGIPKEGFGVSNNPAIGYGPPSFKEARFEITAKEVEVRVAMNYLERMKGSMNNSNANNGSIQQKDHR</sequence>
<reference evidence="3" key="1">
    <citation type="submission" date="2005-08" db="EMBL/GenBank/DDBJ databases">
        <title>Complete sequence of Pelodictyon luteolum DSM 273.</title>
        <authorList>
            <consortium name="US DOE Joint Genome Institute"/>
            <person name="Copeland A."/>
            <person name="Lucas S."/>
            <person name="Lapidus A."/>
            <person name="Barry K."/>
            <person name="Detter J.C."/>
            <person name="Glavina T."/>
            <person name="Hammon N."/>
            <person name="Israni S."/>
            <person name="Pitluck S."/>
            <person name="Bryant D."/>
            <person name="Schmutz J."/>
            <person name="Larimer F."/>
            <person name="Land M."/>
            <person name="Kyrpides N."/>
            <person name="Ivanova N."/>
            <person name="Richardson P."/>
        </authorList>
    </citation>
    <scope>NUCLEOTIDE SEQUENCE [LARGE SCALE GENOMIC DNA]</scope>
    <source>
        <strain evidence="3">DSM 273 / BCRC 81028 / 2530</strain>
    </source>
</reference>
<organism evidence="2 3">
    <name type="scientific">Chlorobium luteolum (strain DSM 273 / BCRC 81028 / 2530)</name>
    <name type="common">Pelodictyon luteolum</name>
    <dbReference type="NCBI Taxonomy" id="319225"/>
    <lineage>
        <taxon>Bacteria</taxon>
        <taxon>Pseudomonadati</taxon>
        <taxon>Chlorobiota</taxon>
        <taxon>Chlorobiia</taxon>
        <taxon>Chlorobiales</taxon>
        <taxon>Chlorobiaceae</taxon>
        <taxon>Chlorobium/Pelodictyon group</taxon>
        <taxon>Pelodictyon</taxon>
    </lineage>
</organism>
<keyword evidence="1" id="KW-0732">Signal</keyword>
<dbReference type="EMBL" id="CP000096">
    <property type="protein sequence ID" value="ABB23979.1"/>
    <property type="molecule type" value="Genomic_DNA"/>
</dbReference>
<evidence type="ECO:0000313" key="3">
    <source>
        <dbReference type="Proteomes" id="UP000002709"/>
    </source>
</evidence>
<protein>
    <recommendedName>
        <fullName evidence="4">DUF2141 domain-containing protein</fullName>
    </recommendedName>
</protein>
<dbReference type="Pfam" id="PF09912">
    <property type="entry name" value="DUF2141"/>
    <property type="match status" value="1"/>
</dbReference>
<dbReference type="STRING" id="319225.Plut_1117"/>